<feature type="compositionally biased region" description="Basic residues" evidence="9">
    <location>
        <begin position="167"/>
        <end position="177"/>
    </location>
</feature>
<dbReference type="PROSITE" id="PS00518">
    <property type="entry name" value="ZF_RING_1"/>
    <property type="match status" value="1"/>
</dbReference>
<reference evidence="13" key="1">
    <citation type="journal article" date="2017" name="bioRxiv">
        <title>Conservation of a gene cluster reveals novel cercosporin biosynthetic mechanisms and extends production to the genus Colletotrichum.</title>
        <authorList>
            <person name="de Jonge R."/>
            <person name="Ebert M.K."/>
            <person name="Huitt-Roehl C.R."/>
            <person name="Pal P."/>
            <person name="Suttle J.C."/>
            <person name="Spanner R.E."/>
            <person name="Neubauer J.D."/>
            <person name="Jurick W.M.II."/>
            <person name="Stott K.A."/>
            <person name="Secor G.A."/>
            <person name="Thomma B.P.H.J."/>
            <person name="Van de Peer Y."/>
            <person name="Townsend C.A."/>
            <person name="Bolton M.D."/>
        </authorList>
    </citation>
    <scope>NUCLEOTIDE SEQUENCE [LARGE SCALE GENOMIC DNA]</scope>
    <source>
        <strain evidence="13">CBS538.71</strain>
    </source>
</reference>
<evidence type="ECO:0000256" key="2">
    <source>
        <dbReference type="ARBA" id="ARBA00022443"/>
    </source>
</evidence>
<proteinExistence type="inferred from homology"/>
<evidence type="ECO:0000256" key="6">
    <source>
        <dbReference type="ARBA" id="ARBA00022843"/>
    </source>
</evidence>
<feature type="region of interest" description="Disordered" evidence="9">
    <location>
        <begin position="283"/>
        <end position="323"/>
    </location>
</feature>
<evidence type="ECO:0000256" key="3">
    <source>
        <dbReference type="ARBA" id="ARBA00022723"/>
    </source>
</evidence>
<dbReference type="PROSITE" id="PS50089">
    <property type="entry name" value="ZF_RING_2"/>
    <property type="match status" value="1"/>
</dbReference>
<dbReference type="SUPFAM" id="SSF57850">
    <property type="entry name" value="RING/U-box"/>
    <property type="match status" value="2"/>
</dbReference>
<evidence type="ECO:0000313" key="12">
    <source>
        <dbReference type="EMBL" id="PPJ54721.1"/>
    </source>
</evidence>
<dbReference type="SUPFAM" id="SSF50044">
    <property type="entry name" value="SH3-domain"/>
    <property type="match status" value="1"/>
</dbReference>
<feature type="domain" description="SH3" evidence="10">
    <location>
        <begin position="638"/>
        <end position="698"/>
    </location>
</feature>
<evidence type="ECO:0000256" key="4">
    <source>
        <dbReference type="ARBA" id="ARBA00022771"/>
    </source>
</evidence>
<dbReference type="InterPro" id="IPR052256">
    <property type="entry name" value="E3_ubiquitin-ligase_CHFR"/>
</dbReference>
<dbReference type="GO" id="GO:0016567">
    <property type="term" value="P:protein ubiquitination"/>
    <property type="evidence" value="ECO:0007669"/>
    <property type="project" value="TreeGrafter"/>
</dbReference>
<dbReference type="Gene3D" id="2.30.30.40">
    <property type="entry name" value="SH3 Domains"/>
    <property type="match status" value="1"/>
</dbReference>
<feature type="compositionally biased region" description="Basic and acidic residues" evidence="9">
    <location>
        <begin position="200"/>
        <end position="209"/>
    </location>
</feature>
<feature type="domain" description="RING-type" evidence="11">
    <location>
        <begin position="21"/>
        <end position="75"/>
    </location>
</feature>
<dbReference type="OrthoDB" id="1305878at2759"/>
<dbReference type="PANTHER" id="PTHR16079:SF4">
    <property type="entry name" value="E3 UBIQUITIN-PROTEIN LIGASE CHFR"/>
    <property type="match status" value="1"/>
</dbReference>
<dbReference type="InterPro" id="IPR018957">
    <property type="entry name" value="Znf_C3HC4_RING-type"/>
</dbReference>
<keyword evidence="6" id="KW-0832">Ubl conjugation</keyword>
<keyword evidence="3" id="KW-0479">Metal-binding</keyword>
<dbReference type="SMART" id="SM00326">
    <property type="entry name" value="SH3"/>
    <property type="match status" value="1"/>
</dbReference>
<feature type="compositionally biased region" description="Basic and acidic residues" evidence="9">
    <location>
        <begin position="178"/>
        <end position="189"/>
    </location>
</feature>
<keyword evidence="4 7" id="KW-0863">Zinc-finger</keyword>
<dbReference type="EMBL" id="PNEN01000557">
    <property type="protein sequence ID" value="PPJ54721.1"/>
    <property type="molecule type" value="Genomic_DNA"/>
</dbReference>
<name>A0A2S6C4S0_9PEZI</name>
<comment type="caution">
    <text evidence="12">The sequence shown here is derived from an EMBL/GenBank/DDBJ whole genome shotgun (WGS) entry which is preliminary data.</text>
</comment>
<keyword evidence="5" id="KW-0862">Zinc</keyword>
<dbReference type="GO" id="GO:0008270">
    <property type="term" value="F:zinc ion binding"/>
    <property type="evidence" value="ECO:0007669"/>
    <property type="project" value="UniProtKB-KW"/>
</dbReference>
<accession>A0A2S6C4S0</accession>
<dbReference type="GO" id="GO:0004842">
    <property type="term" value="F:ubiquitin-protein transferase activity"/>
    <property type="evidence" value="ECO:0007669"/>
    <property type="project" value="TreeGrafter"/>
</dbReference>
<dbReference type="AlphaFoldDB" id="A0A2S6C4S0"/>
<feature type="region of interest" description="Disordered" evidence="9">
    <location>
        <begin position="384"/>
        <end position="423"/>
    </location>
</feature>
<dbReference type="InterPro" id="IPR001452">
    <property type="entry name" value="SH3_domain"/>
</dbReference>
<organism evidence="12 13">
    <name type="scientific">Cercospora berteroae</name>
    <dbReference type="NCBI Taxonomy" id="357750"/>
    <lineage>
        <taxon>Eukaryota</taxon>
        <taxon>Fungi</taxon>
        <taxon>Dikarya</taxon>
        <taxon>Ascomycota</taxon>
        <taxon>Pezizomycotina</taxon>
        <taxon>Dothideomycetes</taxon>
        <taxon>Dothideomycetidae</taxon>
        <taxon>Mycosphaerellales</taxon>
        <taxon>Mycosphaerellaceae</taxon>
        <taxon>Cercospora</taxon>
    </lineage>
</organism>
<dbReference type="Pfam" id="PF00097">
    <property type="entry name" value="zf-C3HC4"/>
    <property type="match status" value="1"/>
</dbReference>
<dbReference type="InterPro" id="IPR017907">
    <property type="entry name" value="Znf_RING_CS"/>
</dbReference>
<feature type="region of interest" description="Disordered" evidence="9">
    <location>
        <begin position="98"/>
        <end position="223"/>
    </location>
</feature>
<evidence type="ECO:0000256" key="7">
    <source>
        <dbReference type="PROSITE-ProRule" id="PRU00175"/>
    </source>
</evidence>
<dbReference type="STRING" id="357750.A0A2S6C4S0"/>
<dbReference type="Proteomes" id="UP000237631">
    <property type="component" value="Unassembled WGS sequence"/>
</dbReference>
<dbReference type="Gene3D" id="3.30.40.10">
    <property type="entry name" value="Zinc/RING finger domain, C3HC4 (zinc finger)"/>
    <property type="match status" value="1"/>
</dbReference>
<dbReference type="PROSITE" id="PS50002">
    <property type="entry name" value="SH3"/>
    <property type="match status" value="1"/>
</dbReference>
<comment type="similarity">
    <text evidence="1">Belongs to the SH3RF family.</text>
</comment>
<feature type="compositionally biased region" description="Polar residues" evidence="9">
    <location>
        <begin position="297"/>
        <end position="307"/>
    </location>
</feature>
<evidence type="ECO:0000259" key="11">
    <source>
        <dbReference type="PROSITE" id="PS50089"/>
    </source>
</evidence>
<dbReference type="GO" id="GO:0005634">
    <property type="term" value="C:nucleus"/>
    <property type="evidence" value="ECO:0007669"/>
    <property type="project" value="TreeGrafter"/>
</dbReference>
<keyword evidence="2 8" id="KW-0728">SH3 domain</keyword>
<dbReference type="PANTHER" id="PTHR16079">
    <property type="entry name" value="UBIQUITIN LIGASE PROTEIN CHFR"/>
    <property type="match status" value="1"/>
</dbReference>
<dbReference type="Gene3D" id="3.30.60.90">
    <property type="match status" value="1"/>
</dbReference>
<feature type="compositionally biased region" description="Basic and acidic residues" evidence="9">
    <location>
        <begin position="102"/>
        <end position="119"/>
    </location>
</feature>
<evidence type="ECO:0000256" key="9">
    <source>
        <dbReference type="SAM" id="MobiDB-lite"/>
    </source>
</evidence>
<feature type="compositionally biased region" description="Polar residues" evidence="9">
    <location>
        <begin position="213"/>
        <end position="223"/>
    </location>
</feature>
<sequence length="698" mass="78023">MAGAGDGGAGGLLDVEKELTCSICTDILYQPLTLLDCLHTFCGGCAKEWFAWQATNAANSNRRLVAAPYTCPSCRDSVRGTKADWRLTALLEGFLKANPGKGKTEEDKAEMRQHYKPGDDVIPPVEANRADEDSEDERLVADIMDMSMASVDPDTARRRTERANRDRQRRRQQRQRTHRAEDVSREEQSSRWVAQQSERQQQEAERQVEHQPSLRSLLSNSDISSEDVQQEILQSIYSEGLLNGIDIDNLTPAQEEELTERIAEAPRREEPRALELTLLKRNKHNLGPGRPYRGHICSNSRRQQGRSGTIADQPVPATSTPAAANNVWKPARPRAQRLALLQISPRDLRARMFGEINDPERLPVMLEVQQILLACVKMYNAGEHRSRDTQMREVTQSTIGTPTTEPSPSLPLAGQTAVAANAAAQQETRPAAPFLDPAPEATALEVISTANASVPVASVACSRCQRPNIGSMLHYNCHKCDSGNYNLCLRCYRDGKRCHHWFGFGLAAIYRWQKAAEAAEDPRHFDYPHVLMPRKQSISERETHFHCYQCSDGDYDICNECYHSLVATGKISSANGPNGWRRCLQGHRMSVIGYQDTPTPAGPGKVRVTMRDLVGGWRLKDDAAARSNSRRAVPVDPGPESRAFAIWSRWPKEEDRDELAFPKGAELREVEDLNADWSVAVYAGRVGLVPKNYTRRLS</sequence>
<evidence type="ECO:0000256" key="1">
    <source>
        <dbReference type="ARBA" id="ARBA00008649"/>
    </source>
</evidence>
<keyword evidence="13" id="KW-1185">Reference proteome</keyword>
<dbReference type="InterPro" id="IPR001841">
    <property type="entry name" value="Znf_RING"/>
</dbReference>
<dbReference type="InterPro" id="IPR013083">
    <property type="entry name" value="Znf_RING/FYVE/PHD"/>
</dbReference>
<feature type="compositionally biased region" description="Basic and acidic residues" evidence="9">
    <location>
        <begin position="154"/>
        <end position="166"/>
    </location>
</feature>
<dbReference type="InterPro" id="IPR036028">
    <property type="entry name" value="SH3-like_dom_sf"/>
</dbReference>
<evidence type="ECO:0000256" key="8">
    <source>
        <dbReference type="PROSITE-ProRule" id="PRU00192"/>
    </source>
</evidence>
<dbReference type="GO" id="GO:0006511">
    <property type="term" value="P:ubiquitin-dependent protein catabolic process"/>
    <property type="evidence" value="ECO:0007669"/>
    <property type="project" value="TreeGrafter"/>
</dbReference>
<protein>
    <recommendedName>
        <fullName evidence="14">RING-type domain-containing protein</fullName>
    </recommendedName>
</protein>
<dbReference type="InterPro" id="IPR043145">
    <property type="entry name" value="Znf_ZZ_sf"/>
</dbReference>
<evidence type="ECO:0000259" key="10">
    <source>
        <dbReference type="PROSITE" id="PS50002"/>
    </source>
</evidence>
<evidence type="ECO:0000313" key="13">
    <source>
        <dbReference type="Proteomes" id="UP000237631"/>
    </source>
</evidence>
<dbReference type="SMART" id="SM00184">
    <property type="entry name" value="RING"/>
    <property type="match status" value="1"/>
</dbReference>
<evidence type="ECO:0008006" key="14">
    <source>
        <dbReference type="Google" id="ProtNLM"/>
    </source>
</evidence>
<evidence type="ECO:0000256" key="5">
    <source>
        <dbReference type="ARBA" id="ARBA00022833"/>
    </source>
</evidence>
<feature type="compositionally biased region" description="Low complexity" evidence="9">
    <location>
        <begin position="401"/>
        <end position="423"/>
    </location>
</feature>
<gene>
    <name evidence="12" type="ORF">CBER1_06884</name>
</gene>